<feature type="domain" description="LysM" evidence="7">
    <location>
        <begin position="249"/>
        <end position="295"/>
    </location>
</feature>
<evidence type="ECO:0000256" key="1">
    <source>
        <dbReference type="ARBA" id="ARBA00022669"/>
    </source>
</evidence>
<accession>A0AAN7AGW4</accession>
<dbReference type="AlphaFoldDB" id="A0AAN7AGW4"/>
<keyword evidence="2 6" id="KW-0732">Signal</keyword>
<sequence>MKYPTAPVSILSVLSVGATLSRAAPGANIQVGRSRHHVRDDVPIMPHDPNTNADCTWWWDNDGSFSCDELLDLFGVSREDFVFWNPSITNTCGNYNTGFSYCVEGPAAPPVVPSVTITATPVSPSATTTGVSSSQTSGNVIKTPSPPQPSMVNNCDAFHYVEPGQSCEAVLSLNGITVQQLFAWNPSVKSDCTGLWSEVYVCVSVIGHEPGSGTTTTTTSGGPTSTTAPGNGIATPTPILPGMVTNCNAFYYVEDGQVCDTVLSRNGITLAQLFAWNPNVKSDCSGLWIKTYVCVNVIGHTITSTTGSSSATSPPTNVPSPIQTPVASNCNKYHKVASTSTTCQAIADYWGLKVADMNSWNPSIDSACSNLKVNHYVCVGVLPSPIQTPVAENCNKYHKVASSSTTCQAIADYNNIKLADLKSWNPSLNSACSNLAVNSHVCVGVLPSPIQAPVAVNCNKYHQVASTSTTCQAIATYNNINLSDFFKWNPSIDSKLCSNLLLKYYVCVGVPGASPASSTLATSTTKPSATSTTPSNGITTPTPVQPNMTKNCKSFHLASLDTTTCQGIADYRKISLADFFKWNPDVGGADCKYLWKGYWYCYAVL</sequence>
<dbReference type="SMART" id="SM00257">
    <property type="entry name" value="LysM"/>
    <property type="match status" value="5"/>
</dbReference>
<feature type="region of interest" description="Disordered" evidence="5">
    <location>
        <begin position="518"/>
        <end position="544"/>
    </location>
</feature>
<evidence type="ECO:0000256" key="6">
    <source>
        <dbReference type="SAM" id="SignalP"/>
    </source>
</evidence>
<dbReference type="GO" id="GO:0008061">
    <property type="term" value="F:chitin binding"/>
    <property type="evidence" value="ECO:0007669"/>
    <property type="project" value="UniProtKB-KW"/>
</dbReference>
<feature type="compositionally biased region" description="Low complexity" evidence="5">
    <location>
        <begin position="123"/>
        <end position="137"/>
    </location>
</feature>
<gene>
    <name evidence="8" type="ORF">QBC35DRAFT_475109</name>
</gene>
<comment type="caution">
    <text evidence="8">The sequence shown here is derived from an EMBL/GenBank/DDBJ whole genome shotgun (WGS) entry which is preliminary data.</text>
</comment>
<protein>
    <recommendedName>
        <fullName evidence="7">LysM domain-containing protein</fullName>
    </recommendedName>
</protein>
<proteinExistence type="inferred from homology"/>
<feature type="chain" id="PRO_5042818105" description="LysM domain-containing protein" evidence="6">
    <location>
        <begin position="24"/>
        <end position="605"/>
    </location>
</feature>
<keyword evidence="9" id="KW-1185">Reference proteome</keyword>
<keyword evidence="1" id="KW-0147">Chitin-binding</keyword>
<feature type="region of interest" description="Disordered" evidence="5">
    <location>
        <begin position="212"/>
        <end position="232"/>
    </location>
</feature>
<dbReference type="SUPFAM" id="SSF54106">
    <property type="entry name" value="LysM domain"/>
    <property type="match status" value="2"/>
</dbReference>
<evidence type="ECO:0000259" key="7">
    <source>
        <dbReference type="PROSITE" id="PS51782"/>
    </source>
</evidence>
<name>A0AAN7AGW4_9PEZI</name>
<reference evidence="8" key="1">
    <citation type="journal article" date="2023" name="Mol. Phylogenet. Evol.">
        <title>Genome-scale phylogeny and comparative genomics of the fungal order Sordariales.</title>
        <authorList>
            <person name="Hensen N."/>
            <person name="Bonometti L."/>
            <person name="Westerberg I."/>
            <person name="Brannstrom I.O."/>
            <person name="Guillou S."/>
            <person name="Cros-Aarteil S."/>
            <person name="Calhoun S."/>
            <person name="Haridas S."/>
            <person name="Kuo A."/>
            <person name="Mondo S."/>
            <person name="Pangilinan J."/>
            <person name="Riley R."/>
            <person name="LaButti K."/>
            <person name="Andreopoulos B."/>
            <person name="Lipzen A."/>
            <person name="Chen C."/>
            <person name="Yan M."/>
            <person name="Daum C."/>
            <person name="Ng V."/>
            <person name="Clum A."/>
            <person name="Steindorff A."/>
            <person name="Ohm R.A."/>
            <person name="Martin F."/>
            <person name="Silar P."/>
            <person name="Natvig D.O."/>
            <person name="Lalanne C."/>
            <person name="Gautier V."/>
            <person name="Ament-Velasquez S.L."/>
            <person name="Kruys A."/>
            <person name="Hutchinson M.I."/>
            <person name="Powell A.J."/>
            <person name="Barry K."/>
            <person name="Miller A.N."/>
            <person name="Grigoriev I.V."/>
            <person name="Debuchy R."/>
            <person name="Gladieux P."/>
            <person name="Hiltunen Thoren M."/>
            <person name="Johannesson H."/>
        </authorList>
    </citation>
    <scope>NUCLEOTIDE SEQUENCE</scope>
    <source>
        <strain evidence="8">PSN309</strain>
    </source>
</reference>
<dbReference type="EMBL" id="MU864415">
    <property type="protein sequence ID" value="KAK4186788.1"/>
    <property type="molecule type" value="Genomic_DNA"/>
</dbReference>
<evidence type="ECO:0000256" key="2">
    <source>
        <dbReference type="ARBA" id="ARBA00022729"/>
    </source>
</evidence>
<dbReference type="PANTHER" id="PTHR34997:SF2">
    <property type="entry name" value="LYSM DOMAIN-CONTAINING PROTEIN-RELATED"/>
    <property type="match status" value="1"/>
</dbReference>
<dbReference type="Gene3D" id="3.10.350.10">
    <property type="entry name" value="LysM domain"/>
    <property type="match status" value="6"/>
</dbReference>
<dbReference type="Proteomes" id="UP001302126">
    <property type="component" value="Unassembled WGS sequence"/>
</dbReference>
<feature type="compositionally biased region" description="Low complexity" evidence="5">
    <location>
        <begin position="518"/>
        <end position="535"/>
    </location>
</feature>
<evidence type="ECO:0000313" key="9">
    <source>
        <dbReference type="Proteomes" id="UP001302126"/>
    </source>
</evidence>
<dbReference type="Pfam" id="PF01476">
    <property type="entry name" value="LysM"/>
    <property type="match status" value="1"/>
</dbReference>
<dbReference type="PANTHER" id="PTHR34997">
    <property type="entry name" value="AM15"/>
    <property type="match status" value="1"/>
</dbReference>
<reference evidence="8" key="2">
    <citation type="submission" date="2023-05" db="EMBL/GenBank/DDBJ databases">
        <authorList>
            <consortium name="Lawrence Berkeley National Laboratory"/>
            <person name="Steindorff A."/>
            <person name="Hensen N."/>
            <person name="Bonometti L."/>
            <person name="Westerberg I."/>
            <person name="Brannstrom I.O."/>
            <person name="Guillou S."/>
            <person name="Cros-Aarteil S."/>
            <person name="Calhoun S."/>
            <person name="Haridas S."/>
            <person name="Kuo A."/>
            <person name="Mondo S."/>
            <person name="Pangilinan J."/>
            <person name="Riley R."/>
            <person name="Labutti K."/>
            <person name="Andreopoulos B."/>
            <person name="Lipzen A."/>
            <person name="Chen C."/>
            <person name="Yanf M."/>
            <person name="Daum C."/>
            <person name="Ng V."/>
            <person name="Clum A."/>
            <person name="Ohm R."/>
            <person name="Martin F."/>
            <person name="Silar P."/>
            <person name="Natvig D."/>
            <person name="Lalanne C."/>
            <person name="Gautier V."/>
            <person name="Ament-Velasquez S.L."/>
            <person name="Kruys A."/>
            <person name="Hutchinson M.I."/>
            <person name="Powell A.J."/>
            <person name="Barry K."/>
            <person name="Miller A.N."/>
            <person name="Grigoriev I.V."/>
            <person name="Debuchy R."/>
            <person name="Gladieux P."/>
            <person name="Thoren M.H."/>
            <person name="Johannesson H."/>
        </authorList>
    </citation>
    <scope>NUCLEOTIDE SEQUENCE</scope>
    <source>
        <strain evidence="8">PSN309</strain>
    </source>
</reference>
<keyword evidence="3" id="KW-0843">Virulence</keyword>
<evidence type="ECO:0000256" key="3">
    <source>
        <dbReference type="ARBA" id="ARBA00023026"/>
    </source>
</evidence>
<evidence type="ECO:0000313" key="8">
    <source>
        <dbReference type="EMBL" id="KAK4186788.1"/>
    </source>
</evidence>
<evidence type="ECO:0000256" key="5">
    <source>
        <dbReference type="SAM" id="MobiDB-lite"/>
    </source>
</evidence>
<feature type="signal peptide" evidence="6">
    <location>
        <begin position="1"/>
        <end position="23"/>
    </location>
</feature>
<dbReference type="CDD" id="cd00118">
    <property type="entry name" value="LysM"/>
    <property type="match status" value="2"/>
</dbReference>
<feature type="domain" description="LysM" evidence="7">
    <location>
        <begin position="553"/>
        <end position="602"/>
    </location>
</feature>
<dbReference type="InterPro" id="IPR052210">
    <property type="entry name" value="LysM1-like"/>
</dbReference>
<dbReference type="InterPro" id="IPR018392">
    <property type="entry name" value="LysM"/>
</dbReference>
<comment type="similarity">
    <text evidence="4">Belongs to the secreted LysM effector family.</text>
</comment>
<feature type="region of interest" description="Disordered" evidence="5">
    <location>
        <begin position="123"/>
        <end position="148"/>
    </location>
</feature>
<dbReference type="InterPro" id="IPR036779">
    <property type="entry name" value="LysM_dom_sf"/>
</dbReference>
<feature type="domain" description="LysM" evidence="7">
    <location>
        <begin position="157"/>
        <end position="203"/>
    </location>
</feature>
<feature type="domain" description="LysM" evidence="7">
    <location>
        <begin position="396"/>
        <end position="443"/>
    </location>
</feature>
<evidence type="ECO:0000256" key="4">
    <source>
        <dbReference type="ARBA" id="ARBA00044955"/>
    </source>
</evidence>
<feature type="domain" description="LysM" evidence="7">
    <location>
        <begin position="460"/>
        <end position="508"/>
    </location>
</feature>
<organism evidence="8 9">
    <name type="scientific">Podospora australis</name>
    <dbReference type="NCBI Taxonomy" id="1536484"/>
    <lineage>
        <taxon>Eukaryota</taxon>
        <taxon>Fungi</taxon>
        <taxon>Dikarya</taxon>
        <taxon>Ascomycota</taxon>
        <taxon>Pezizomycotina</taxon>
        <taxon>Sordariomycetes</taxon>
        <taxon>Sordariomycetidae</taxon>
        <taxon>Sordariales</taxon>
        <taxon>Podosporaceae</taxon>
        <taxon>Podospora</taxon>
    </lineage>
</organism>
<dbReference type="PROSITE" id="PS51782">
    <property type="entry name" value="LYSM"/>
    <property type="match status" value="6"/>
</dbReference>
<feature type="domain" description="LysM" evidence="7">
    <location>
        <begin position="332"/>
        <end position="379"/>
    </location>
</feature>
<feature type="compositionally biased region" description="Low complexity" evidence="5">
    <location>
        <begin position="212"/>
        <end position="230"/>
    </location>
</feature>